<reference evidence="1" key="1">
    <citation type="submission" date="2023-11" db="EMBL/GenBank/DDBJ databases">
        <authorList>
            <person name="Poullet M."/>
        </authorList>
    </citation>
    <scope>NUCLEOTIDE SEQUENCE</scope>
    <source>
        <strain evidence="1">E1834</strain>
    </source>
</reference>
<accession>A0ACB1A8N0</accession>
<protein>
    <submittedName>
        <fullName evidence="1">Uncharacterized protein</fullName>
    </submittedName>
</protein>
<evidence type="ECO:0000313" key="1">
    <source>
        <dbReference type="EMBL" id="CAK5087795.1"/>
    </source>
</evidence>
<sequence length="336" mass="38122">MSTRQRHSTGNLNTEGLNSNKETPKKGILKRRPHTFHQTKPTSSGLLPLLLKPIEKRSKVSKNKEDQIKDKKKDGNIPETCLEEKMPENILEAQLIQKIPQRVEFAEMNAVFGGSVETEGGVNKSFDSVNEVEKACIPKIQKLEEPEVKEKEEEILPKQKRKREGKKPPEAIKQIKETTFPPPPTTPQEQPSSSSRGEEDKGIDPSVVSQIVGNWWFGERSEPQEEQQTQGGHEESDALKKELRRAQLASKEKERHLGQLRERLAEIETIVSSGRSAQLAYCAQLSQRLSEREQEFVTEMDGLIASHEHRVRQLVQEIVDLRAELARKDKYSSSGL</sequence>
<evidence type="ECO:0000313" key="2">
    <source>
        <dbReference type="Proteomes" id="UP001497535"/>
    </source>
</evidence>
<comment type="caution">
    <text evidence="1">The sequence shown here is derived from an EMBL/GenBank/DDBJ whole genome shotgun (WGS) entry which is preliminary data.</text>
</comment>
<organism evidence="1 2">
    <name type="scientific">Meloidogyne enterolobii</name>
    <name type="common">Root-knot nematode worm</name>
    <name type="synonym">Meloidogyne mayaguensis</name>
    <dbReference type="NCBI Taxonomy" id="390850"/>
    <lineage>
        <taxon>Eukaryota</taxon>
        <taxon>Metazoa</taxon>
        <taxon>Ecdysozoa</taxon>
        <taxon>Nematoda</taxon>
        <taxon>Chromadorea</taxon>
        <taxon>Rhabditida</taxon>
        <taxon>Tylenchina</taxon>
        <taxon>Tylenchomorpha</taxon>
        <taxon>Tylenchoidea</taxon>
        <taxon>Meloidogynidae</taxon>
        <taxon>Meloidogyninae</taxon>
        <taxon>Meloidogyne</taxon>
    </lineage>
</organism>
<proteinExistence type="predicted"/>
<keyword evidence="2" id="KW-1185">Reference proteome</keyword>
<dbReference type="Proteomes" id="UP001497535">
    <property type="component" value="Unassembled WGS sequence"/>
</dbReference>
<dbReference type="EMBL" id="CAVMJV010000067">
    <property type="protein sequence ID" value="CAK5087795.1"/>
    <property type="molecule type" value="Genomic_DNA"/>
</dbReference>
<gene>
    <name evidence="1" type="ORF">MENTE1834_LOCUS35413</name>
</gene>
<name>A0ACB1A8N0_MELEN</name>